<keyword evidence="2" id="KW-0966">Cell projection</keyword>
<dbReference type="STRING" id="69895.SAMN05192551_102241"/>
<evidence type="ECO:0000313" key="3">
    <source>
        <dbReference type="Proteomes" id="UP000199287"/>
    </source>
</evidence>
<reference evidence="3" key="1">
    <citation type="submission" date="2016-10" db="EMBL/GenBank/DDBJ databases">
        <authorList>
            <person name="Varghese N."/>
            <person name="Submissions S."/>
        </authorList>
    </citation>
    <scope>NUCLEOTIDE SEQUENCE [LARGE SCALE GENOMIC DNA]</scope>
    <source>
        <strain evidence="3">Z-7934</strain>
    </source>
</reference>
<accession>A0A1I3C6T4</accession>
<dbReference type="InterPro" id="IPR022258">
    <property type="entry name" value="Flagellar_operon_YvyF"/>
</dbReference>
<gene>
    <name evidence="2" type="ORF">SAMN05192551_102241</name>
</gene>
<dbReference type="RefSeq" id="WP_207646616.1">
    <property type="nucleotide sequence ID" value="NZ_FOQA01000002.1"/>
</dbReference>
<dbReference type="EMBL" id="FOQA01000002">
    <property type="protein sequence ID" value="SFH70036.1"/>
    <property type="molecule type" value="Genomic_DNA"/>
</dbReference>
<sequence>MPMTLDLKNCKNCGRAYQYDGNTFCKRCRQDSEEEYKKVKEYLYDNPGASVAEVSEETEVSEKKILKFLREGRLEIKDENNFFLDCERCGVAIKSGRFCDKCTHEMANEFRSAVTPKQKEEPKKPEKTKKSQRMYVDVRRKK</sequence>
<name>A0A1I3C6T4_9FIRM</name>
<organism evidence="2 3">
    <name type="scientific">Tindallia magadiensis</name>
    <dbReference type="NCBI Taxonomy" id="69895"/>
    <lineage>
        <taxon>Bacteria</taxon>
        <taxon>Bacillati</taxon>
        <taxon>Bacillota</taxon>
        <taxon>Clostridia</taxon>
        <taxon>Peptostreptococcales</taxon>
        <taxon>Tindalliaceae</taxon>
        <taxon>Tindallia</taxon>
    </lineage>
</organism>
<keyword evidence="2" id="KW-0282">Flagellum</keyword>
<dbReference type="AlphaFoldDB" id="A0A1I3C6T4"/>
<proteinExistence type="predicted"/>
<feature type="compositionally biased region" description="Basic and acidic residues" evidence="1">
    <location>
        <begin position="117"/>
        <end position="129"/>
    </location>
</feature>
<dbReference type="Proteomes" id="UP000199287">
    <property type="component" value="Unassembled WGS sequence"/>
</dbReference>
<evidence type="ECO:0000256" key="1">
    <source>
        <dbReference type="SAM" id="MobiDB-lite"/>
    </source>
</evidence>
<evidence type="ECO:0000313" key="2">
    <source>
        <dbReference type="EMBL" id="SFH70036.1"/>
    </source>
</evidence>
<protein>
    <submittedName>
        <fullName evidence="2">Flagellar operon protein TIGR03826</fullName>
    </submittedName>
</protein>
<dbReference type="NCBIfam" id="TIGR03826">
    <property type="entry name" value="YvyF"/>
    <property type="match status" value="1"/>
</dbReference>
<keyword evidence="2" id="KW-0969">Cilium</keyword>
<feature type="region of interest" description="Disordered" evidence="1">
    <location>
        <begin position="112"/>
        <end position="142"/>
    </location>
</feature>
<keyword evidence="3" id="KW-1185">Reference proteome</keyword>